<evidence type="ECO:0000313" key="1">
    <source>
        <dbReference type="EMBL" id="QDJ96923.1"/>
    </source>
</evidence>
<sequence length="118" mass="13505">MQHCTFDTVGELVGVLNGLGKPEAMVDSFYVYERQERNYIVMEQTDEGETSFNFAPVRHRHPYQGYDDIVISSSLTVGKFIEMLETFPLDTHIKYIRLKGADNMVAMNVEEDGIVIHD</sequence>
<name>A0A514TV93_9CAUD</name>
<accession>A0A514TV93</accession>
<proteinExistence type="predicted"/>
<protein>
    <submittedName>
        <fullName evidence="1">Uncharacterized protein</fullName>
    </submittedName>
</protein>
<dbReference type="EMBL" id="MN102098">
    <property type="protein sequence ID" value="QDJ96923.1"/>
    <property type="molecule type" value="Genomic_DNA"/>
</dbReference>
<reference evidence="1 2" key="1">
    <citation type="submission" date="2019-06" db="EMBL/GenBank/DDBJ databases">
        <title>Complete genome sequence of Aeromonas hydrophila bacteriophage D3.</title>
        <authorList>
            <person name="Rai S."/>
            <person name="Tyagi A."/>
            <person name="Kumar N."/>
            <person name="Singh N."/>
        </authorList>
    </citation>
    <scope>NUCLEOTIDE SEQUENCE [LARGE SCALE GENOMIC DNA]</scope>
</reference>
<dbReference type="Proteomes" id="UP000319658">
    <property type="component" value="Segment"/>
</dbReference>
<organism evidence="1 2">
    <name type="scientific">Aeromonas phage D3</name>
    <dbReference type="NCBI Taxonomy" id="2593327"/>
    <lineage>
        <taxon>Viruses</taxon>
        <taxon>Duplodnaviria</taxon>
        <taxon>Heunggongvirae</taxon>
        <taxon>Uroviricota</taxon>
        <taxon>Caudoviricetes</taxon>
        <taxon>Chimalliviridae</taxon>
        <taxon>Ludhianavirus</taxon>
        <taxon>Ludhianavirus D3</taxon>
    </lineage>
</organism>
<keyword evidence="2" id="KW-1185">Reference proteome</keyword>
<gene>
    <name evidence="1" type="ORF">D3_0193</name>
</gene>
<evidence type="ECO:0000313" key="2">
    <source>
        <dbReference type="Proteomes" id="UP000319658"/>
    </source>
</evidence>